<sequence>MVRFVSALLAMTTLSRLLAGLCLSIAAGTAFAQTPTGPNTGLPVTDLTIGMYKVHAEVAATPQARETGLMFRKSMPDTAGMLFVFDEIAGHCFWMKNTDLPLSIAFITEDGTISDIAEMKPQTEDNHCPTRAGRYALEMSKGWFARKGIKPGMKVGGLPR</sequence>
<reference evidence="2 5" key="1">
    <citation type="submission" date="2023-07" db="EMBL/GenBank/DDBJ databases">
        <authorList>
            <person name="Peeters C."/>
        </authorList>
    </citation>
    <scope>NUCLEOTIDE SEQUENCE</scope>
    <source>
        <strain evidence="3 5">R-77569</strain>
        <strain evidence="2">R-77591</strain>
    </source>
</reference>
<evidence type="ECO:0008006" key="6">
    <source>
        <dbReference type="Google" id="ProtNLM"/>
    </source>
</evidence>
<evidence type="ECO:0000313" key="2">
    <source>
        <dbReference type="EMBL" id="CAJ0681241.1"/>
    </source>
</evidence>
<dbReference type="EMBL" id="CAUDKV010000001">
    <property type="protein sequence ID" value="CAJ0850379.1"/>
    <property type="molecule type" value="Genomic_DNA"/>
</dbReference>
<name>A0AAD2AKB1_9RALS</name>
<keyword evidence="5" id="KW-1185">Reference proteome</keyword>
<feature type="signal peptide" evidence="1">
    <location>
        <begin position="1"/>
        <end position="32"/>
    </location>
</feature>
<keyword evidence="1" id="KW-0732">Signal</keyword>
<dbReference type="Proteomes" id="UP001190002">
    <property type="component" value="Unassembled WGS sequence"/>
</dbReference>
<dbReference type="PANTHER" id="PTHR37953">
    <property type="entry name" value="UPF0127 PROTEIN MJ1496"/>
    <property type="match status" value="1"/>
</dbReference>
<evidence type="ECO:0000313" key="3">
    <source>
        <dbReference type="EMBL" id="CAJ0850379.1"/>
    </source>
</evidence>
<evidence type="ECO:0000313" key="4">
    <source>
        <dbReference type="Proteomes" id="UP001190002"/>
    </source>
</evidence>
<proteinExistence type="predicted"/>
<evidence type="ECO:0000256" key="1">
    <source>
        <dbReference type="SAM" id="SignalP"/>
    </source>
</evidence>
<dbReference type="InterPro" id="IPR003795">
    <property type="entry name" value="DUF192"/>
</dbReference>
<accession>A0AAD2AKB1</accession>
<dbReference type="EMBL" id="CATVXE010000004">
    <property type="protein sequence ID" value="CAJ0681241.1"/>
    <property type="molecule type" value="Genomic_DNA"/>
</dbReference>
<dbReference type="Gene3D" id="2.60.120.1140">
    <property type="entry name" value="Protein of unknown function DUF192"/>
    <property type="match status" value="1"/>
</dbReference>
<feature type="chain" id="PRO_5042144017" description="DUF192 domain-containing protein" evidence="1">
    <location>
        <begin position="33"/>
        <end position="160"/>
    </location>
</feature>
<dbReference type="PANTHER" id="PTHR37953:SF1">
    <property type="entry name" value="UPF0127 PROTEIN MJ1496"/>
    <property type="match status" value="1"/>
</dbReference>
<dbReference type="Proteomes" id="UP001190452">
    <property type="component" value="Unassembled WGS sequence"/>
</dbReference>
<gene>
    <name evidence="3" type="ORF">R77569_00333</name>
    <name evidence="2" type="ORF">R77591_01237</name>
</gene>
<dbReference type="InterPro" id="IPR038695">
    <property type="entry name" value="Saro_0823-like_sf"/>
</dbReference>
<organism evidence="2 4">
    <name type="scientific">Ralstonia mannitolilytica</name>
    <dbReference type="NCBI Taxonomy" id="105219"/>
    <lineage>
        <taxon>Bacteria</taxon>
        <taxon>Pseudomonadati</taxon>
        <taxon>Pseudomonadota</taxon>
        <taxon>Betaproteobacteria</taxon>
        <taxon>Burkholderiales</taxon>
        <taxon>Burkholderiaceae</taxon>
        <taxon>Ralstonia</taxon>
    </lineage>
</organism>
<dbReference type="Pfam" id="PF02643">
    <property type="entry name" value="DUF192"/>
    <property type="match status" value="1"/>
</dbReference>
<dbReference type="AlphaFoldDB" id="A0AAD2AKB1"/>
<protein>
    <recommendedName>
        <fullName evidence="6">DUF192 domain-containing protein</fullName>
    </recommendedName>
</protein>
<evidence type="ECO:0000313" key="5">
    <source>
        <dbReference type="Proteomes" id="UP001190452"/>
    </source>
</evidence>
<comment type="caution">
    <text evidence="2">The sequence shown here is derived from an EMBL/GenBank/DDBJ whole genome shotgun (WGS) entry which is preliminary data.</text>
</comment>